<organism evidence="3 4">
    <name type="scientific">Ktedonobacter racemifer DSM 44963</name>
    <dbReference type="NCBI Taxonomy" id="485913"/>
    <lineage>
        <taxon>Bacteria</taxon>
        <taxon>Bacillati</taxon>
        <taxon>Chloroflexota</taxon>
        <taxon>Ktedonobacteria</taxon>
        <taxon>Ktedonobacterales</taxon>
        <taxon>Ktedonobacteraceae</taxon>
        <taxon>Ktedonobacter</taxon>
    </lineage>
</organism>
<comment type="caution">
    <text evidence="3">The sequence shown here is derived from an EMBL/GenBank/DDBJ whole genome shotgun (WGS) entry which is preliminary data.</text>
</comment>
<feature type="domain" description="Glycosyl hydrolase family 92 N-terminal" evidence="2">
    <location>
        <begin position="56"/>
        <end position="334"/>
    </location>
</feature>
<dbReference type="Pfam" id="PF07971">
    <property type="entry name" value="Glyco_hydro_92"/>
    <property type="match status" value="1"/>
</dbReference>
<sequence length="1116" mass="118083">MMRVRSTRFPLTISMVVIVMLLAEALFLPAVSAKAASTNVERSYYSSSSTTDLAKYVNPFTGTGVQPGAPYGGGDTFPGADVPFGMVQWSPDTAIYNSGGYWYPDNRIKGFSLTHLNGAGCSTYSDIPFMPYVGTVTTSPASNPSQYYSTFSHANETAYAGYYRVKLDNGVTTELTATQRSGAGRFTYPQGQPATMLVNVSGSINGVNDAQVDIGKDTISGWATSGYFCGANDVYRVYFWAKFSQSFASIGTWHDAIVTPGASTSTGGRTPVAPAVRKVHDAQAQVKNGQKVPPSVMKSAQAHPDTTVSGPGSGAFVTFNTSANNAISVKVGLSFVSVSNAQANVNQENKTGNFTTISQQSDQTWNSWLGRLKAGGGTSTQLATFYSALYHVYLQPNVFSDVNGQYIGFDGRIHSVAKGHAQYANYSGWDIYRSEAQLLAFLAPKEASDIAQSMVNEYTQSGQLPKWTAANGETYVMVGDPADAIIADIYAFGGKNFDTKTALSAMIKEATQTNNVRPDLNYLQSLGYVPLNGNNSCCNFYGPASTTLEYNTADFSIGAFAQALGDNANYQKFVSRAQGWTNLYNPADGYLEPRLLDGSFPGSYDPTSGTGWVEGDGAQYNWMVPFNLRGLFDALGGNATVQQRLDTFFTQLNGGPNSPYSFLGNEPTIETPWEYDYAGAPYKTQKVVRDIENTLWYPGPQGIAGNDDLGTMSAWYVWAALGMFPETPGTANLVLASPLFPSMTVSRESGQTIQITAQGASADTYYVQSLKVNGQVSTKPWLAPDFITKSGTLDYTMSSMPNPSWGSNANDAPPSYQYGEVGTFVSFKPGRAVVTPGGNTQISILGQNVDGNGTTISWSAAAPSGLSVLPASDSFVVPGKGSGSQSFTVAASSSLAESYYSITFSTQTGNGQKLPSISLPVVVAKPGSLLPYFNNIGIGDDSNPGSADYDGVGYSYSAQQLAQAGFNPGATVSVNGTSYTWPNVSAGSYDNIEVHGQTLQLPGAKAGASQLAFLGSATNGDTQGTVTITYTDGSTQTAQLGFSDWTLGAGSEPIAFNNVIAAKMSYRDSGGSPDQTTTYLFGSAPISLDTSKTVASITLTGPNNQGALHVFALAIS</sequence>
<proteinExistence type="predicted"/>
<dbReference type="Gene3D" id="2.70.98.10">
    <property type="match status" value="1"/>
</dbReference>
<dbReference type="InterPro" id="IPR008928">
    <property type="entry name" value="6-hairpin_glycosidase_sf"/>
</dbReference>
<dbReference type="Gene3D" id="1.20.1050.60">
    <property type="entry name" value="alpha-1,2-mannosidase"/>
    <property type="match status" value="1"/>
</dbReference>
<reference evidence="3 4" key="1">
    <citation type="journal article" date="2011" name="Stand. Genomic Sci.">
        <title>Non-contiguous finished genome sequence and contextual data of the filamentous soil bacterium Ktedonobacter racemifer type strain (SOSP1-21).</title>
        <authorList>
            <person name="Chang Y.J."/>
            <person name="Land M."/>
            <person name="Hauser L."/>
            <person name="Chertkov O."/>
            <person name="Del Rio T.G."/>
            <person name="Nolan M."/>
            <person name="Copeland A."/>
            <person name="Tice H."/>
            <person name="Cheng J.F."/>
            <person name="Lucas S."/>
            <person name="Han C."/>
            <person name="Goodwin L."/>
            <person name="Pitluck S."/>
            <person name="Ivanova N."/>
            <person name="Ovchinikova G."/>
            <person name="Pati A."/>
            <person name="Chen A."/>
            <person name="Palaniappan K."/>
            <person name="Mavromatis K."/>
            <person name="Liolios K."/>
            <person name="Brettin T."/>
            <person name="Fiebig A."/>
            <person name="Rohde M."/>
            <person name="Abt B."/>
            <person name="Goker M."/>
            <person name="Detter J.C."/>
            <person name="Woyke T."/>
            <person name="Bristow J."/>
            <person name="Eisen J.A."/>
            <person name="Markowitz V."/>
            <person name="Hugenholtz P."/>
            <person name="Kyrpides N.C."/>
            <person name="Klenk H.P."/>
            <person name="Lapidus A."/>
        </authorList>
    </citation>
    <scope>NUCLEOTIDE SEQUENCE [LARGE SCALE GENOMIC DNA]</scope>
    <source>
        <strain evidence="4">DSM 44963</strain>
    </source>
</reference>
<keyword evidence="4" id="KW-1185">Reference proteome</keyword>
<dbReference type="SUPFAM" id="SSF48208">
    <property type="entry name" value="Six-hairpin glycosidases"/>
    <property type="match status" value="1"/>
</dbReference>
<dbReference type="InterPro" id="IPR014718">
    <property type="entry name" value="GH-type_carb-bd"/>
</dbReference>
<dbReference type="NCBIfam" id="TIGR01180">
    <property type="entry name" value="aman2_put"/>
    <property type="match status" value="1"/>
</dbReference>
<dbReference type="Gene3D" id="1.20.1610.10">
    <property type="entry name" value="alpha-1,2-mannosidases domains"/>
    <property type="match status" value="1"/>
</dbReference>
<dbReference type="EMBL" id="ADVG01000001">
    <property type="protein sequence ID" value="EFH88179.1"/>
    <property type="molecule type" value="Genomic_DNA"/>
</dbReference>
<dbReference type="GO" id="GO:0000224">
    <property type="term" value="F:peptide-N4-(N-acetyl-beta-glucosaminyl)asparagine amidase activity"/>
    <property type="evidence" value="ECO:0007669"/>
    <property type="project" value="TreeGrafter"/>
</dbReference>
<dbReference type="eggNOG" id="COG3537">
    <property type="taxonomic scope" value="Bacteria"/>
</dbReference>
<dbReference type="GO" id="GO:0030246">
    <property type="term" value="F:carbohydrate binding"/>
    <property type="evidence" value="ECO:0007669"/>
    <property type="project" value="InterPro"/>
</dbReference>
<dbReference type="Pfam" id="PF17678">
    <property type="entry name" value="Glyco_hydro_92N"/>
    <property type="match status" value="1"/>
</dbReference>
<dbReference type="RefSeq" id="WP_007903995.1">
    <property type="nucleotide sequence ID" value="NZ_ADVG01000001.1"/>
</dbReference>
<evidence type="ECO:0000259" key="2">
    <source>
        <dbReference type="Pfam" id="PF17678"/>
    </source>
</evidence>
<dbReference type="PANTHER" id="PTHR12143">
    <property type="entry name" value="PEPTIDE N-GLYCANASE PNGASE -RELATED"/>
    <property type="match status" value="1"/>
</dbReference>
<evidence type="ECO:0000313" key="3">
    <source>
        <dbReference type="EMBL" id="EFH88179.1"/>
    </source>
</evidence>
<evidence type="ECO:0000259" key="1">
    <source>
        <dbReference type="Pfam" id="PF07971"/>
    </source>
</evidence>
<dbReference type="InterPro" id="IPR012939">
    <property type="entry name" value="Glyco_hydro_92"/>
</dbReference>
<dbReference type="GO" id="GO:0005829">
    <property type="term" value="C:cytosol"/>
    <property type="evidence" value="ECO:0007669"/>
    <property type="project" value="TreeGrafter"/>
</dbReference>
<dbReference type="Proteomes" id="UP000004508">
    <property type="component" value="Unassembled WGS sequence"/>
</dbReference>
<dbReference type="InterPro" id="IPR041371">
    <property type="entry name" value="GH92_N"/>
</dbReference>
<dbReference type="NCBIfam" id="NF035929">
    <property type="entry name" value="lectin_1"/>
    <property type="match status" value="1"/>
</dbReference>
<accession>D6TCR5</accession>
<dbReference type="FunFam" id="3.30.2080.10:FF:000001">
    <property type="entry name" value="Alpha-1,2-mannosidase subfamily"/>
    <property type="match status" value="1"/>
</dbReference>
<feature type="domain" description="Glycosyl hydrolase family 92" evidence="1">
    <location>
        <begin position="340"/>
        <end position="798"/>
    </location>
</feature>
<dbReference type="PANTHER" id="PTHR12143:SF39">
    <property type="entry name" value="SECRETED PROTEIN"/>
    <property type="match status" value="1"/>
</dbReference>
<dbReference type="AlphaFoldDB" id="D6TCR5"/>
<name>D6TCR5_KTERA</name>
<dbReference type="GO" id="GO:0005975">
    <property type="term" value="P:carbohydrate metabolic process"/>
    <property type="evidence" value="ECO:0007669"/>
    <property type="project" value="InterPro"/>
</dbReference>
<dbReference type="InterPro" id="IPR050883">
    <property type="entry name" value="PNGase"/>
</dbReference>
<dbReference type="Gene3D" id="3.30.2080.10">
    <property type="entry name" value="GH92 mannosidase domain"/>
    <property type="match status" value="1"/>
</dbReference>
<gene>
    <name evidence="3" type="ORF">Krac_9588</name>
</gene>
<dbReference type="GO" id="GO:0006516">
    <property type="term" value="P:glycoprotein catabolic process"/>
    <property type="evidence" value="ECO:0007669"/>
    <property type="project" value="TreeGrafter"/>
</dbReference>
<dbReference type="InParanoid" id="D6TCR5"/>
<evidence type="ECO:0000313" key="4">
    <source>
        <dbReference type="Proteomes" id="UP000004508"/>
    </source>
</evidence>
<dbReference type="STRING" id="485913.Krac_9588"/>
<dbReference type="InterPro" id="IPR005887">
    <property type="entry name" value="GH92_a_mannosidase_put"/>
</dbReference>
<protein>
    <submittedName>
        <fullName evidence="3">Alpha-1,2-mannosidase</fullName>
    </submittedName>
</protein>